<reference evidence="3" key="2">
    <citation type="journal article" date="2008" name="Nucleic Acids Res.">
        <title>The rice annotation project database (RAP-DB): 2008 update.</title>
        <authorList>
            <consortium name="The rice annotation project (RAP)"/>
        </authorList>
    </citation>
    <scope>GENOME REANNOTATION</scope>
    <source>
        <strain evidence="3">cv. Nipponbare</strain>
    </source>
</reference>
<dbReference type="AlphaFoldDB" id="Q6AVD7"/>
<dbReference type="EMBL" id="AC104274">
    <property type="protein sequence ID" value="AAT93871.1"/>
    <property type="molecule type" value="Genomic_DNA"/>
</dbReference>
<feature type="compositionally biased region" description="Basic and acidic residues" evidence="1">
    <location>
        <begin position="187"/>
        <end position="198"/>
    </location>
</feature>
<reference evidence="3" key="1">
    <citation type="journal article" date="2005" name="Nature">
        <title>The map-based sequence of the rice genome.</title>
        <authorList>
            <consortium name="International rice genome sequencing project (IRGSP)"/>
            <person name="Matsumoto T."/>
            <person name="Wu J."/>
            <person name="Kanamori H."/>
            <person name="Katayose Y."/>
            <person name="Fujisawa M."/>
            <person name="Namiki N."/>
            <person name="Mizuno H."/>
            <person name="Yamamoto K."/>
            <person name="Antonio B.A."/>
            <person name="Baba T."/>
            <person name="Sakata K."/>
            <person name="Nagamura Y."/>
            <person name="Aoki H."/>
            <person name="Arikawa K."/>
            <person name="Arita K."/>
            <person name="Bito T."/>
            <person name="Chiden Y."/>
            <person name="Fujitsuka N."/>
            <person name="Fukunaka R."/>
            <person name="Hamada M."/>
            <person name="Harada C."/>
            <person name="Hayashi A."/>
            <person name="Hijishita S."/>
            <person name="Honda M."/>
            <person name="Hosokawa S."/>
            <person name="Ichikawa Y."/>
            <person name="Idonuma A."/>
            <person name="Iijima M."/>
            <person name="Ikeda M."/>
            <person name="Ikeno M."/>
            <person name="Ito K."/>
            <person name="Ito S."/>
            <person name="Ito T."/>
            <person name="Ito Y."/>
            <person name="Ito Y."/>
            <person name="Iwabuchi A."/>
            <person name="Kamiya K."/>
            <person name="Karasawa W."/>
            <person name="Kurita K."/>
            <person name="Katagiri S."/>
            <person name="Kikuta A."/>
            <person name="Kobayashi H."/>
            <person name="Kobayashi N."/>
            <person name="Machita K."/>
            <person name="Maehara T."/>
            <person name="Masukawa M."/>
            <person name="Mizubayashi T."/>
            <person name="Mukai Y."/>
            <person name="Nagasaki H."/>
            <person name="Nagata Y."/>
            <person name="Naito S."/>
            <person name="Nakashima M."/>
            <person name="Nakama Y."/>
            <person name="Nakamichi Y."/>
            <person name="Nakamura M."/>
            <person name="Meguro A."/>
            <person name="Negishi M."/>
            <person name="Ohta I."/>
            <person name="Ohta T."/>
            <person name="Okamoto M."/>
            <person name="Ono N."/>
            <person name="Saji S."/>
            <person name="Sakaguchi M."/>
            <person name="Sakai K."/>
            <person name="Shibata M."/>
            <person name="Shimokawa T."/>
            <person name="Song J."/>
            <person name="Takazaki Y."/>
            <person name="Terasawa K."/>
            <person name="Tsugane M."/>
            <person name="Tsuji K."/>
            <person name="Ueda S."/>
            <person name="Waki K."/>
            <person name="Yamagata H."/>
            <person name="Yamamoto M."/>
            <person name="Yamamoto S."/>
            <person name="Yamane H."/>
            <person name="Yoshiki S."/>
            <person name="Yoshihara R."/>
            <person name="Yukawa K."/>
            <person name="Zhong H."/>
            <person name="Yano M."/>
            <person name="Yuan Q."/>
            <person name="Ouyang S."/>
            <person name="Liu J."/>
            <person name="Jones K.M."/>
            <person name="Gansberger K."/>
            <person name="Moffat K."/>
            <person name="Hill J."/>
            <person name="Bera J."/>
            <person name="Fadrosh D."/>
            <person name="Jin S."/>
            <person name="Johri S."/>
            <person name="Kim M."/>
            <person name="Overton L."/>
            <person name="Reardon M."/>
            <person name="Tsitrin T."/>
            <person name="Vuong H."/>
            <person name="Weaver B."/>
            <person name="Ciecko A."/>
            <person name="Tallon L."/>
            <person name="Jackson J."/>
            <person name="Pai G."/>
            <person name="Aken S.V."/>
            <person name="Utterback T."/>
            <person name="Reidmuller S."/>
            <person name="Feldblyum T."/>
            <person name="Hsiao J."/>
            <person name="Zismann V."/>
            <person name="Iobst S."/>
            <person name="de Vazeille A.R."/>
            <person name="Buell C.R."/>
            <person name="Ying K."/>
            <person name="Li Y."/>
            <person name="Lu T."/>
            <person name="Huang Y."/>
            <person name="Zhao Q."/>
            <person name="Feng Q."/>
            <person name="Zhang L."/>
            <person name="Zhu J."/>
            <person name="Weng Q."/>
            <person name="Mu J."/>
            <person name="Lu Y."/>
            <person name="Fan D."/>
            <person name="Liu Y."/>
            <person name="Guan J."/>
            <person name="Zhang Y."/>
            <person name="Yu S."/>
            <person name="Liu X."/>
            <person name="Zhang Y."/>
            <person name="Hong G."/>
            <person name="Han B."/>
            <person name="Choisne N."/>
            <person name="Demange N."/>
            <person name="Orjeda G."/>
            <person name="Samain S."/>
            <person name="Cattolico L."/>
            <person name="Pelletier E."/>
            <person name="Couloux A."/>
            <person name="Segurens B."/>
            <person name="Wincker P."/>
            <person name="D'Hont A."/>
            <person name="Scarpelli C."/>
            <person name="Weissenbach J."/>
            <person name="Salanoubat M."/>
            <person name="Quetier F."/>
            <person name="Yu Y."/>
            <person name="Kim H.R."/>
            <person name="Rambo T."/>
            <person name="Currie J."/>
            <person name="Collura K."/>
            <person name="Luo M."/>
            <person name="Yang T."/>
            <person name="Ammiraju J.S.S."/>
            <person name="Engler F."/>
            <person name="Soderlund C."/>
            <person name="Wing R.A."/>
            <person name="Palmer L.E."/>
            <person name="de la Bastide M."/>
            <person name="Spiegel L."/>
            <person name="Nascimento L."/>
            <person name="Zutavern T."/>
            <person name="O'Shaughnessy A."/>
            <person name="Dike S."/>
            <person name="Dedhia N."/>
            <person name="Preston R."/>
            <person name="Balija V."/>
            <person name="McCombie W.R."/>
            <person name="Chow T."/>
            <person name="Chen H."/>
            <person name="Chung M."/>
            <person name="Chen C."/>
            <person name="Shaw J."/>
            <person name="Wu H."/>
            <person name="Hsiao K."/>
            <person name="Chao Y."/>
            <person name="Chu M."/>
            <person name="Cheng C."/>
            <person name="Hour A."/>
            <person name="Lee P."/>
            <person name="Lin S."/>
            <person name="Lin Y."/>
            <person name="Liou J."/>
            <person name="Liu S."/>
            <person name="Hsing Y."/>
            <person name="Raghuvanshi S."/>
            <person name="Mohanty A."/>
            <person name="Bharti A.K."/>
            <person name="Gaur A."/>
            <person name="Gupta V."/>
            <person name="Kumar D."/>
            <person name="Ravi V."/>
            <person name="Vij S."/>
            <person name="Kapur A."/>
            <person name="Khurana P."/>
            <person name="Khurana P."/>
            <person name="Khurana J.P."/>
            <person name="Tyagi A.K."/>
            <person name="Gaikwad K."/>
            <person name="Singh A."/>
            <person name="Dalal V."/>
            <person name="Srivastava S."/>
            <person name="Dixit A."/>
            <person name="Pal A.K."/>
            <person name="Ghazi I.A."/>
            <person name="Yadav M."/>
            <person name="Pandit A."/>
            <person name="Bhargava A."/>
            <person name="Sureshbabu K."/>
            <person name="Batra K."/>
            <person name="Sharma T.R."/>
            <person name="Mohapatra T."/>
            <person name="Singh N.K."/>
            <person name="Messing J."/>
            <person name="Nelson A.B."/>
            <person name="Fuks G."/>
            <person name="Kavchok S."/>
            <person name="Keizer G."/>
            <person name="Linton E."/>
            <person name="Llaca V."/>
            <person name="Song R."/>
            <person name="Tanyolac B."/>
            <person name="Young S."/>
            <person name="Ho-Il K."/>
            <person name="Hahn J.H."/>
            <person name="Sangsakoo G."/>
            <person name="Vanavichit A."/>
            <person name="de Mattos Luiz.A.T."/>
            <person name="Zimmer P.D."/>
            <person name="Malone G."/>
            <person name="Dellagostin O."/>
            <person name="de Oliveira A.C."/>
            <person name="Bevan M."/>
            <person name="Bancroft I."/>
            <person name="Minx P."/>
            <person name="Cordum H."/>
            <person name="Wilson R."/>
            <person name="Cheng Z."/>
            <person name="Jin W."/>
            <person name="Jiang J."/>
            <person name="Leong S.A."/>
            <person name="Iwama H."/>
            <person name="Gojobori T."/>
            <person name="Itoh T."/>
            <person name="Niimura Y."/>
            <person name="Fujii Y."/>
            <person name="Habara T."/>
            <person name="Sakai H."/>
            <person name="Sato Y."/>
            <person name="Wilson G."/>
            <person name="Kumar K."/>
            <person name="McCouch S."/>
            <person name="Juretic N."/>
            <person name="Hoen D."/>
            <person name="Wright S."/>
            <person name="Bruskiewich R."/>
            <person name="Bureau T."/>
            <person name="Miyao A."/>
            <person name="Hirochika H."/>
            <person name="Nishikawa T."/>
            <person name="Kadowaki K."/>
            <person name="Sugiura M."/>
            <person name="Burr B."/>
            <person name="Sasaki T."/>
        </authorList>
    </citation>
    <scope>NUCLEOTIDE SEQUENCE [LARGE SCALE GENOMIC DNA]</scope>
    <source>
        <strain evidence="3">cv. Nipponbare</strain>
    </source>
</reference>
<proteinExistence type="predicted"/>
<feature type="region of interest" description="Disordered" evidence="1">
    <location>
        <begin position="259"/>
        <end position="293"/>
    </location>
</feature>
<name>Q6AVD7_ORYSJ</name>
<organism evidence="2 3">
    <name type="scientific">Oryza sativa subsp. japonica</name>
    <name type="common">Rice</name>
    <dbReference type="NCBI Taxonomy" id="39947"/>
    <lineage>
        <taxon>Eukaryota</taxon>
        <taxon>Viridiplantae</taxon>
        <taxon>Streptophyta</taxon>
        <taxon>Embryophyta</taxon>
        <taxon>Tracheophyta</taxon>
        <taxon>Spermatophyta</taxon>
        <taxon>Magnoliopsida</taxon>
        <taxon>Liliopsida</taxon>
        <taxon>Poales</taxon>
        <taxon>Poaceae</taxon>
        <taxon>BOP clade</taxon>
        <taxon>Oryzoideae</taxon>
        <taxon>Oryzeae</taxon>
        <taxon>Oryzinae</taxon>
        <taxon>Oryza</taxon>
        <taxon>Oryza sativa</taxon>
    </lineage>
</organism>
<sequence length="755" mass="83774">MNIERGLGLHVTGIEEKKGGLNFVVSARHEQRTSSCFTIRLSTVLSTVDLKRRFAYLGVLYHRPRRLRCGRTEAAAEAARDATLKHNLERQPAVTPASSSSWSYAVEPSKVTSPPLLHHHPGPQVQRWRSREPRRPPSATPRWQARDDDGMMKPELLKRSGGGVEPQVAEQDIGESAEGAAGGIQDSEDRAAKPEAHRVKPPKQGRTAGHAGKPLRLLISMGSSSVNVPRRCGLRIQHRRIPLHRLSIPRQRRRRWSRRGLPCSLGEGERESERGEEERDRDKTTPDWIEVGNSSRIESSGWSQVEGVIQRKNGNKNPEPLFDSVPLIPPPLSAPTITPVFAAATSLLCPSAACQPEFGQRPPLLIGVGVWSNPYVIPHSVRECEARRTVRNDGEGAVEAEGNVLQRLWVLIRPKHCGVGVGERRRIGGCMSIHGEYKTIPLDMDAVGAPTIGEPFSPLSHLLPSPSHLSIDEEAITMTGAELGLVAAATTLSVALFSPQLWSLLLFHYQPLPCRPSGHPAASKSKGDGIAAGSARLPTTTDCTCNTSTNHAAANLTPLPNSHTTGFRLYIHKDLKYEYMLETSPLNLWKALKGEIKYFQTLKKREGKVLTIAERDTVIVGSGRATITLLMGTPITIEDALLYPDSTRTLLNYRDIHQNGFHIETHMYNREEFLLLTKQNGYGKRICEKIPSCTSGLYYTYIKPVAMLRIKFLRSLHDVSNILIIIISKIVFTDIWNNERAMIKGWIRSRGSIMK</sequence>
<feature type="compositionally biased region" description="Basic and acidic residues" evidence="1">
    <location>
        <begin position="144"/>
        <end position="158"/>
    </location>
</feature>
<feature type="region of interest" description="Disordered" evidence="1">
    <location>
        <begin position="87"/>
        <end position="106"/>
    </location>
</feature>
<evidence type="ECO:0000313" key="3">
    <source>
        <dbReference type="Proteomes" id="UP000000763"/>
    </source>
</evidence>
<feature type="compositionally biased region" description="Basic and acidic residues" evidence="1">
    <location>
        <begin position="267"/>
        <end position="285"/>
    </location>
</feature>
<dbReference type="Proteomes" id="UP000000763">
    <property type="component" value="Chromosome 5"/>
</dbReference>
<evidence type="ECO:0000256" key="1">
    <source>
        <dbReference type="SAM" id="MobiDB-lite"/>
    </source>
</evidence>
<protein>
    <submittedName>
        <fullName evidence="2">Uncharacterized protein</fullName>
    </submittedName>
</protein>
<gene>
    <name evidence="2" type="ORF">OJ1171_H02.6</name>
</gene>
<feature type="region of interest" description="Disordered" evidence="1">
    <location>
        <begin position="112"/>
        <end position="211"/>
    </location>
</feature>
<evidence type="ECO:0000313" key="2">
    <source>
        <dbReference type="EMBL" id="AAT93871.1"/>
    </source>
</evidence>
<accession>Q6AVD7</accession>